<keyword evidence="1" id="KW-0812">Transmembrane</keyword>
<sequence>MSEIPISILIGLLTGILTALIAWWILFHCIIPRIHFSSSISKTPTQDDKSGYRYRFKLENAGRRSIIDVELMARLRIKGLLADYPTNWEVINIPLGANGRRYKIPRILPIRRRRVRYIMRLYVNRVNEFREPIYPEHIRRKAEKQSLLLEDILSLGSQATLQIHAFGYDEFSGARKLFISKFYTIHDIKEGPFEEKGLDVQELTIPE</sequence>
<dbReference type="EMBL" id="BLSA01000093">
    <property type="protein sequence ID" value="GFP32525.1"/>
    <property type="molecule type" value="Genomic_DNA"/>
</dbReference>
<keyword evidence="1" id="KW-0472">Membrane</keyword>
<evidence type="ECO:0000313" key="3">
    <source>
        <dbReference type="Proteomes" id="UP000568877"/>
    </source>
</evidence>
<comment type="caution">
    <text evidence="2">The sequence shown here is derived from an EMBL/GenBank/DDBJ whole genome shotgun (WGS) entry which is preliminary data.</text>
</comment>
<dbReference type="Proteomes" id="UP000568877">
    <property type="component" value="Unassembled WGS sequence"/>
</dbReference>
<reference evidence="2 3" key="1">
    <citation type="journal article" date="2020" name="Front. Microbiol.">
        <title>Single-cell genomics of novel Actinobacteria with the Wood-Ljungdahl pathway discovered in a serpentinizing system.</title>
        <authorList>
            <person name="Merino N."/>
            <person name="Kawai M."/>
            <person name="Boyd E.S."/>
            <person name="Colman D.R."/>
            <person name="McGlynn S.E."/>
            <person name="Nealson K.H."/>
            <person name="Kurokawa K."/>
            <person name="Hongoh Y."/>
        </authorList>
    </citation>
    <scope>NUCLEOTIDE SEQUENCE [LARGE SCALE GENOMIC DNA]</scope>
    <source>
        <strain evidence="2 3">S42</strain>
    </source>
</reference>
<evidence type="ECO:0000256" key="1">
    <source>
        <dbReference type="SAM" id="Phobius"/>
    </source>
</evidence>
<protein>
    <submittedName>
        <fullName evidence="2">Uncharacterized protein</fullName>
    </submittedName>
</protein>
<gene>
    <name evidence="2" type="ORF">HKBW3S42_00829</name>
</gene>
<accession>A0A6V8PIL1</accession>
<evidence type="ECO:0000313" key="2">
    <source>
        <dbReference type="EMBL" id="GFP32525.1"/>
    </source>
</evidence>
<feature type="transmembrane region" description="Helical" evidence="1">
    <location>
        <begin position="6"/>
        <end position="27"/>
    </location>
</feature>
<name>A0A6V8PIL1_9ACTN</name>
<organism evidence="2 3">
    <name type="scientific">Candidatus Hakubella thermalkaliphila</name>
    <dbReference type="NCBI Taxonomy" id="2754717"/>
    <lineage>
        <taxon>Bacteria</taxon>
        <taxon>Bacillati</taxon>
        <taxon>Actinomycetota</taxon>
        <taxon>Actinomycetota incertae sedis</taxon>
        <taxon>Candidatus Hakubellales</taxon>
        <taxon>Candidatus Hakubellaceae</taxon>
        <taxon>Candidatus Hakubella</taxon>
    </lineage>
</organism>
<proteinExistence type="predicted"/>
<keyword evidence="1" id="KW-1133">Transmembrane helix</keyword>
<dbReference type="AlphaFoldDB" id="A0A6V8PIL1"/>